<gene>
    <name evidence="2" type="ORF">OLEA9_A068255</name>
</gene>
<keyword evidence="3" id="KW-1185">Reference proteome</keyword>
<sequence>RRRGFRIAVTRETKSPAVASQSSDKPRGGVCVPLAPREMQIKRQLRTQISLRSRPRARGGSGAVAFKELCACVPAASALRPATDLRAHTHTRAARMLSSNSAAPSPAASPRARRIQTTNARGQIFECREGIARESRDFGECSTPEEEKEGRSRHSWTSERGGTLWAHTKSRVHRVMSLAAG</sequence>
<feature type="region of interest" description="Disordered" evidence="1">
    <location>
        <begin position="136"/>
        <end position="162"/>
    </location>
</feature>
<feature type="non-terminal residue" evidence="2">
    <location>
        <position position="1"/>
    </location>
</feature>
<feature type="compositionally biased region" description="Low complexity" evidence="1">
    <location>
        <begin position="98"/>
        <end position="110"/>
    </location>
</feature>
<reference evidence="2 3" key="1">
    <citation type="submission" date="2019-12" db="EMBL/GenBank/DDBJ databases">
        <authorList>
            <person name="Alioto T."/>
            <person name="Alioto T."/>
            <person name="Gomez Garrido J."/>
        </authorList>
    </citation>
    <scope>NUCLEOTIDE SEQUENCE [LARGE SCALE GENOMIC DNA]</scope>
</reference>
<feature type="region of interest" description="Disordered" evidence="1">
    <location>
        <begin position="92"/>
        <end position="114"/>
    </location>
</feature>
<dbReference type="EMBL" id="CACTIH010001051">
    <property type="protein sequence ID" value="CAA2962507.1"/>
    <property type="molecule type" value="Genomic_DNA"/>
</dbReference>
<organism evidence="2 3">
    <name type="scientific">Olea europaea subsp. europaea</name>
    <dbReference type="NCBI Taxonomy" id="158383"/>
    <lineage>
        <taxon>Eukaryota</taxon>
        <taxon>Viridiplantae</taxon>
        <taxon>Streptophyta</taxon>
        <taxon>Embryophyta</taxon>
        <taxon>Tracheophyta</taxon>
        <taxon>Spermatophyta</taxon>
        <taxon>Magnoliopsida</taxon>
        <taxon>eudicotyledons</taxon>
        <taxon>Gunneridae</taxon>
        <taxon>Pentapetalae</taxon>
        <taxon>asterids</taxon>
        <taxon>lamiids</taxon>
        <taxon>Lamiales</taxon>
        <taxon>Oleaceae</taxon>
        <taxon>Oleeae</taxon>
        <taxon>Olea</taxon>
    </lineage>
</organism>
<dbReference type="Proteomes" id="UP000594638">
    <property type="component" value="Unassembled WGS sequence"/>
</dbReference>
<dbReference type="AlphaFoldDB" id="A0A8S0QCC0"/>
<evidence type="ECO:0000313" key="3">
    <source>
        <dbReference type="Proteomes" id="UP000594638"/>
    </source>
</evidence>
<evidence type="ECO:0000313" key="2">
    <source>
        <dbReference type="EMBL" id="CAA2962507.1"/>
    </source>
</evidence>
<dbReference type="Gramene" id="OE9A068255T1">
    <property type="protein sequence ID" value="OE9A068255C1"/>
    <property type="gene ID" value="OE9A068255"/>
</dbReference>
<protein>
    <submittedName>
        <fullName evidence="2">Uncharacterized protein</fullName>
    </submittedName>
</protein>
<evidence type="ECO:0000256" key="1">
    <source>
        <dbReference type="SAM" id="MobiDB-lite"/>
    </source>
</evidence>
<feature type="region of interest" description="Disordered" evidence="1">
    <location>
        <begin position="1"/>
        <end position="30"/>
    </location>
</feature>
<name>A0A8S0QCC0_OLEEU</name>
<comment type="caution">
    <text evidence="2">The sequence shown here is derived from an EMBL/GenBank/DDBJ whole genome shotgun (WGS) entry which is preliminary data.</text>
</comment>
<accession>A0A8S0QCC0</accession>
<proteinExistence type="predicted"/>